<keyword evidence="1" id="KW-0472">Membrane</keyword>
<feature type="transmembrane region" description="Helical" evidence="1">
    <location>
        <begin position="78"/>
        <end position="101"/>
    </location>
</feature>
<keyword evidence="1" id="KW-1133">Transmembrane helix</keyword>
<dbReference type="OrthoDB" id="2237218at2"/>
<keyword evidence="1" id="KW-0812">Transmembrane</keyword>
<feature type="transmembrane region" description="Helical" evidence="1">
    <location>
        <begin position="113"/>
        <end position="134"/>
    </location>
</feature>
<organism evidence="2 3">
    <name type="scientific">Butyrivibrio proteoclasticus</name>
    <dbReference type="NCBI Taxonomy" id="43305"/>
    <lineage>
        <taxon>Bacteria</taxon>
        <taxon>Bacillati</taxon>
        <taxon>Bacillota</taxon>
        <taxon>Clostridia</taxon>
        <taxon>Lachnospirales</taxon>
        <taxon>Lachnospiraceae</taxon>
        <taxon>Butyrivibrio</taxon>
    </lineage>
</organism>
<dbReference type="Proteomes" id="UP000182624">
    <property type="component" value="Unassembled WGS sequence"/>
</dbReference>
<keyword evidence="3" id="KW-1185">Reference proteome</keyword>
<dbReference type="RefSeq" id="WP_074886906.1">
    <property type="nucleotide sequence ID" value="NZ_FOXO01000010.1"/>
</dbReference>
<sequence>MSLESMKCPECGAQLHFSEDQDFCFCSHCGTQVRKNSNNSIKIQKTIINRDEAKILEAENKIKEFEYRERMQKRKFKMILIIAAIIAIAIIAVIIGVIMLYHTFGRESFTRGVAIAVFSIIMIAMFWSLGTISYPNSKK</sequence>
<evidence type="ECO:0000313" key="3">
    <source>
        <dbReference type="Proteomes" id="UP000182624"/>
    </source>
</evidence>
<evidence type="ECO:0000256" key="1">
    <source>
        <dbReference type="SAM" id="Phobius"/>
    </source>
</evidence>
<dbReference type="AlphaFoldDB" id="A0A1I5TUN6"/>
<proteinExistence type="predicted"/>
<evidence type="ECO:0000313" key="2">
    <source>
        <dbReference type="EMBL" id="SFP86759.1"/>
    </source>
</evidence>
<gene>
    <name evidence="2" type="ORF">SAMN04487928_11034</name>
</gene>
<accession>A0A1I5TUN6</accession>
<name>A0A1I5TUN6_9FIRM</name>
<reference evidence="3" key="1">
    <citation type="submission" date="2016-10" db="EMBL/GenBank/DDBJ databases">
        <authorList>
            <person name="Varghese N."/>
            <person name="Submissions S."/>
        </authorList>
    </citation>
    <scope>NUCLEOTIDE SEQUENCE [LARGE SCALE GENOMIC DNA]</scope>
    <source>
        <strain evidence="3">P18</strain>
    </source>
</reference>
<dbReference type="EMBL" id="FOXO01000010">
    <property type="protein sequence ID" value="SFP86759.1"/>
    <property type="molecule type" value="Genomic_DNA"/>
</dbReference>
<protein>
    <submittedName>
        <fullName evidence="2">Uncharacterized protein</fullName>
    </submittedName>
</protein>